<dbReference type="OrthoDB" id="5390672at2759"/>
<organism evidence="3 6">
    <name type="scientific">Synchytrium endobioticum</name>
    <dbReference type="NCBI Taxonomy" id="286115"/>
    <lineage>
        <taxon>Eukaryota</taxon>
        <taxon>Fungi</taxon>
        <taxon>Fungi incertae sedis</taxon>
        <taxon>Chytridiomycota</taxon>
        <taxon>Chytridiomycota incertae sedis</taxon>
        <taxon>Chytridiomycetes</taxon>
        <taxon>Synchytriales</taxon>
        <taxon>Synchytriaceae</taxon>
        <taxon>Synchytrium</taxon>
    </lineage>
</organism>
<feature type="compositionally biased region" description="Basic residues" evidence="1">
    <location>
        <begin position="174"/>
        <end position="196"/>
    </location>
</feature>
<evidence type="ECO:0000256" key="1">
    <source>
        <dbReference type="SAM" id="MobiDB-lite"/>
    </source>
</evidence>
<name>A0A507DHW8_9FUNG</name>
<gene>
    <name evidence="3" type="ORF">SeLEV6574_g00660</name>
    <name evidence="4" type="ORF">SeMB42_g00310</name>
</gene>
<evidence type="ECO:0000313" key="5">
    <source>
        <dbReference type="Proteomes" id="UP000317494"/>
    </source>
</evidence>
<comment type="caution">
    <text evidence="3">The sequence shown here is derived from an EMBL/GenBank/DDBJ whole genome shotgun (WGS) entry which is preliminary data.</text>
</comment>
<evidence type="ECO:0000259" key="2">
    <source>
        <dbReference type="Pfam" id="PF10159"/>
    </source>
</evidence>
<dbReference type="VEuPathDB" id="FungiDB:SeMB42_g00310"/>
<sequence length="258" mass="29351">MFTGRVKEGSRGGSGNFRWDDVKADHHRENYLGHSLMASVGRWQKNRDLQWYGKDVEKPASQVDSDELKAIKEQEEELLAEALGVRPKRRVSSSVTKQELCQLTKDATAEVEAATGVGWNTRNTAGLYIKGGEMQKADSDEEDAGETVQQLPPPQSANRQTPLPVIPEEVRKSGEKKRKKEKKDKKSKHKKTHKRSSSGDDDDEPRRRRRRDSSEPRPDRGQRSSPPPRAGSSTKDSRDGYNRRDDYRRSDALRNRPF</sequence>
<feature type="region of interest" description="Disordered" evidence="1">
    <location>
        <begin position="130"/>
        <end position="258"/>
    </location>
</feature>
<feature type="compositionally biased region" description="Basic and acidic residues" evidence="1">
    <location>
        <begin position="212"/>
        <end position="222"/>
    </location>
</feature>
<evidence type="ECO:0000313" key="6">
    <source>
        <dbReference type="Proteomes" id="UP000320475"/>
    </source>
</evidence>
<dbReference type="EMBL" id="QEAN01000006">
    <property type="protein sequence ID" value="TPX54338.1"/>
    <property type="molecule type" value="Genomic_DNA"/>
</dbReference>
<dbReference type="Pfam" id="PF10159">
    <property type="entry name" value="MMtag"/>
    <property type="match status" value="1"/>
</dbReference>
<dbReference type="Proteomes" id="UP000320475">
    <property type="component" value="Unassembled WGS sequence"/>
</dbReference>
<protein>
    <recommendedName>
        <fullName evidence="2">Multiple myeloma tumor-associated protein 2-like N-terminal domain-containing protein</fullName>
    </recommendedName>
</protein>
<reference evidence="5 6" key="1">
    <citation type="journal article" date="2019" name="Sci. Rep.">
        <title>Comparative genomics of chytrid fungi reveal insights into the obligate biotrophic and pathogenic lifestyle of Synchytrium endobioticum.</title>
        <authorList>
            <person name="van de Vossenberg B.T.L.H."/>
            <person name="Warris S."/>
            <person name="Nguyen H.D.T."/>
            <person name="van Gent-Pelzer M.P.E."/>
            <person name="Joly D.L."/>
            <person name="van de Geest H.C."/>
            <person name="Bonants P.J.M."/>
            <person name="Smith D.S."/>
            <person name="Levesque C.A."/>
            <person name="van der Lee T.A.J."/>
        </authorList>
    </citation>
    <scope>NUCLEOTIDE SEQUENCE [LARGE SCALE GENOMIC DNA]</scope>
    <source>
        <strain evidence="3 6">LEV6574</strain>
        <strain evidence="4 5">MB42</strain>
    </source>
</reference>
<keyword evidence="5" id="KW-1185">Reference proteome</keyword>
<dbReference type="EMBL" id="QEAM01000012">
    <property type="protein sequence ID" value="TPX50827.1"/>
    <property type="molecule type" value="Genomic_DNA"/>
</dbReference>
<dbReference type="InterPro" id="IPR019315">
    <property type="entry name" value="MMTA2_N"/>
</dbReference>
<proteinExistence type="predicted"/>
<evidence type="ECO:0000313" key="3">
    <source>
        <dbReference type="EMBL" id="TPX50827.1"/>
    </source>
</evidence>
<dbReference type="PANTHER" id="PTHR14580">
    <property type="entry name" value="MULTIPLE MYELOMA TUMOR-ASSOCIATED PROTEIN 2 FAMILY MEMBER"/>
    <property type="match status" value="1"/>
</dbReference>
<dbReference type="AlphaFoldDB" id="A0A507DHW8"/>
<accession>A0A507DHW8</accession>
<evidence type="ECO:0000313" key="4">
    <source>
        <dbReference type="EMBL" id="TPX54338.1"/>
    </source>
</evidence>
<dbReference type="PANTHER" id="PTHR14580:SF0">
    <property type="entry name" value="MULTIPLE MYELOMA TUMOR-ASSOCIATED PROTEIN 2"/>
    <property type="match status" value="1"/>
</dbReference>
<dbReference type="Proteomes" id="UP000317494">
    <property type="component" value="Unassembled WGS sequence"/>
</dbReference>
<feature type="domain" description="Multiple myeloma tumor-associated protein 2-like N-terminal" evidence="2">
    <location>
        <begin position="9"/>
        <end position="84"/>
    </location>
</feature>
<dbReference type="InterPro" id="IPR039207">
    <property type="entry name" value="MMTAG2-like"/>
</dbReference>
<feature type="compositionally biased region" description="Basic and acidic residues" evidence="1">
    <location>
        <begin position="235"/>
        <end position="258"/>
    </location>
</feature>